<dbReference type="InterPro" id="IPR027463">
    <property type="entry name" value="AcrB_DN_DC_subdom"/>
</dbReference>
<dbReference type="PANTHER" id="PTHR32063:SF16">
    <property type="entry name" value="CATION EFFLUX SYSTEM (ACRB_ACRD_ACRF FAMILY)"/>
    <property type="match status" value="1"/>
</dbReference>
<feature type="transmembrane region" description="Helical" evidence="2">
    <location>
        <begin position="958"/>
        <end position="979"/>
    </location>
</feature>
<feature type="transmembrane region" description="Helical" evidence="2">
    <location>
        <begin position="12"/>
        <end position="32"/>
    </location>
</feature>
<evidence type="ECO:0000256" key="1">
    <source>
        <dbReference type="SAM" id="MobiDB-lite"/>
    </source>
</evidence>
<reference evidence="3 4" key="1">
    <citation type="submission" date="2022-03" db="EMBL/GenBank/DDBJ databases">
        <title>Chryseobacterium sp. isolated from particulate matters in swine house.</title>
        <authorList>
            <person name="Won M."/>
            <person name="Kim S.-J."/>
            <person name="Kwon S.-W."/>
        </authorList>
    </citation>
    <scope>NUCLEOTIDE SEQUENCE [LARGE SCALE GENOMIC DNA]</scope>
    <source>
        <strain evidence="3 4">SC2-2</strain>
    </source>
</reference>
<dbReference type="Gene3D" id="3.30.2090.10">
    <property type="entry name" value="Multidrug efflux transporter AcrB TolC docking domain, DN and DC subdomains"/>
    <property type="match status" value="2"/>
</dbReference>
<dbReference type="Gene3D" id="3.30.70.1430">
    <property type="entry name" value="Multidrug efflux transporter AcrB pore domain"/>
    <property type="match status" value="2"/>
</dbReference>
<dbReference type="PANTHER" id="PTHR32063">
    <property type="match status" value="1"/>
</dbReference>
<feature type="transmembrane region" description="Helical" evidence="2">
    <location>
        <begin position="1000"/>
        <end position="1023"/>
    </location>
</feature>
<dbReference type="Gene3D" id="3.30.70.1320">
    <property type="entry name" value="Multidrug efflux transporter AcrB pore domain like"/>
    <property type="match status" value="1"/>
</dbReference>
<feature type="transmembrane region" description="Helical" evidence="2">
    <location>
        <begin position="402"/>
        <end position="423"/>
    </location>
</feature>
<dbReference type="SUPFAM" id="SSF82866">
    <property type="entry name" value="Multidrug efflux transporter AcrB transmembrane domain"/>
    <property type="match status" value="2"/>
</dbReference>
<feature type="transmembrane region" description="Helical" evidence="2">
    <location>
        <begin position="1029"/>
        <end position="1054"/>
    </location>
</feature>
<feature type="compositionally biased region" description="Acidic residues" evidence="1">
    <location>
        <begin position="1083"/>
        <end position="1093"/>
    </location>
</feature>
<feature type="transmembrane region" description="Helical" evidence="2">
    <location>
        <begin position="545"/>
        <end position="568"/>
    </location>
</feature>
<feature type="transmembrane region" description="Helical" evidence="2">
    <location>
        <begin position="444"/>
        <end position="468"/>
    </location>
</feature>
<dbReference type="InterPro" id="IPR001036">
    <property type="entry name" value="Acrflvin-R"/>
</dbReference>
<feature type="transmembrane region" description="Helical" evidence="2">
    <location>
        <begin position="906"/>
        <end position="925"/>
    </location>
</feature>
<keyword evidence="2" id="KW-1133">Transmembrane helix</keyword>
<protein>
    <submittedName>
        <fullName evidence="3">Efflux RND transporter permease subunit</fullName>
    </submittedName>
</protein>
<dbReference type="Gene3D" id="1.20.1640.10">
    <property type="entry name" value="Multidrug efflux transporter AcrB transmembrane domain"/>
    <property type="match status" value="2"/>
</dbReference>
<organism evidence="3 4">
    <name type="scientific">Chryseobacterium suipulveris</name>
    <dbReference type="NCBI Taxonomy" id="2929800"/>
    <lineage>
        <taxon>Bacteria</taxon>
        <taxon>Pseudomonadati</taxon>
        <taxon>Bacteroidota</taxon>
        <taxon>Flavobacteriia</taxon>
        <taxon>Flavobacteriales</taxon>
        <taxon>Weeksellaceae</taxon>
        <taxon>Chryseobacterium group</taxon>
        <taxon>Chryseobacterium</taxon>
    </lineage>
</organism>
<sequence>MEKGFAGRIAEFFINSKLTILLMIALMIIGTYSSTLIPREEEPQIIVPMADVMVGYPGASPSEVENRVVKPLEKIISNIKGVEHVHAMAMNGRAMIIVQFYVGEDTERSYVKLYDELMKNKMMFPKGVYEPIVKTRSIDDVPMLGLTLWSENYDGYQLRQMTEELASEIKKVKDVSLTNVIGGQPRQLQVILDKEKMAESNVDALSVMQMIQANNGSSQSGSFVSNDEEYLLTTGQFLTSKEDVENLVVGTSANMPVYLKQIARVVDGASTPANYVSMGFGKHTEAGQKNQAEYPAVTLAISKVKGADAMKISDEILTKVDGLKKNLLPNDVHVEVTRNYGETASYKVSELLLHLAVAIIAVTILVMLAMGWRGGLVVFLSVPLTFALTLFSYYFLGYTLNRITLFALVFVVGIVVDDSIIIAENMHRHFHMKKLPFKQAAIYAINEVGNPTILATFTVIAAILPMAFVSGMMGPYMSPMPIGASIAMLLSLFIALTITPYLGYHLLKVKDDQEHKEEQGLETTFIYKWYKKIEQPLLDSGKKRWTMLGITGVLLMISMLSFFTKWVAVKMLPFDNKNEIQVVIDMPEGTTLEKTAAVTKDVAQYLRTVPEVVNYQNYVGSSAPITFNGLVRHYDMRGASNTADIQVNLLDKGERKKQSHDVAKMIRPEIQKIAKKYNANIKIVEVPPGPPVLSTIVAEVYGPNYEEQVRIADEVQKILNKTEDVVDVDWMVEAPQTEFKIIADNEKSMLNGIAPQQLVGNLTYLLGEHSISTLYDEKSNQPVNMVMKLENSDKSTLQEITSLKVKGQMGNMMPVSDITKVERTELEKSIYRKDQKRVVYVLADMAGDLESPAYAILGMEEKLRNIQLPAGYELNELYMAQPKDESNYTVKWDGEWQITLEVFRDLGAAFAVVIIIIYMLIVGWFQNFKTPIVMMVAIPLSLVGIVLGHWMLGAFFTATSFIGMIALAGIMVRNSVLLIDFIEIRLNEGVPMKQAIIDAGAVRTTPILLTTGAVVIGAVIILFDPIFQGLAISLVFGAIVSTVLTLLVVPLIYYMTEKKKWEKIHAEMASEYDYPGTSIIEESPVDEPAADSDDQVKNKTP</sequence>
<dbReference type="Gene3D" id="3.30.70.1440">
    <property type="entry name" value="Multidrug efflux transporter AcrB pore domain"/>
    <property type="match status" value="1"/>
</dbReference>
<dbReference type="RefSeq" id="WP_243548519.1">
    <property type="nucleotide sequence ID" value="NZ_CP094532.1"/>
</dbReference>
<feature type="region of interest" description="Disordered" evidence="1">
    <location>
        <begin position="1078"/>
        <end position="1101"/>
    </location>
</feature>
<feature type="transmembrane region" description="Helical" evidence="2">
    <location>
        <begin position="480"/>
        <end position="504"/>
    </location>
</feature>
<evidence type="ECO:0000313" key="3">
    <source>
        <dbReference type="EMBL" id="UOE40545.1"/>
    </source>
</evidence>
<keyword evidence="2" id="KW-0472">Membrane</keyword>
<gene>
    <name evidence="3" type="ORF">MTP09_11600</name>
</gene>
<name>A0ABY4BN58_9FLAO</name>
<dbReference type="SUPFAM" id="SSF82693">
    <property type="entry name" value="Multidrug efflux transporter AcrB pore domain, PN1, PN2, PC1 and PC2 subdomains"/>
    <property type="match status" value="3"/>
</dbReference>
<evidence type="ECO:0000256" key="2">
    <source>
        <dbReference type="SAM" id="Phobius"/>
    </source>
</evidence>
<feature type="transmembrane region" description="Helical" evidence="2">
    <location>
        <begin position="376"/>
        <end position="396"/>
    </location>
</feature>
<dbReference type="PRINTS" id="PR00702">
    <property type="entry name" value="ACRIFLAVINRP"/>
</dbReference>
<dbReference type="SUPFAM" id="SSF82714">
    <property type="entry name" value="Multidrug efflux transporter AcrB TolC docking domain, DN and DC subdomains"/>
    <property type="match status" value="2"/>
</dbReference>
<keyword evidence="4" id="KW-1185">Reference proteome</keyword>
<feature type="transmembrane region" description="Helical" evidence="2">
    <location>
        <begin position="932"/>
        <end position="952"/>
    </location>
</feature>
<keyword evidence="2" id="KW-0812">Transmembrane</keyword>
<feature type="transmembrane region" description="Helical" evidence="2">
    <location>
        <begin position="351"/>
        <end position="369"/>
    </location>
</feature>
<proteinExistence type="predicted"/>
<accession>A0ABY4BN58</accession>
<dbReference type="EMBL" id="CP094532">
    <property type="protein sequence ID" value="UOE40545.1"/>
    <property type="molecule type" value="Genomic_DNA"/>
</dbReference>
<evidence type="ECO:0000313" key="4">
    <source>
        <dbReference type="Proteomes" id="UP000831460"/>
    </source>
</evidence>
<dbReference type="Pfam" id="PF00873">
    <property type="entry name" value="ACR_tran"/>
    <property type="match status" value="1"/>
</dbReference>
<dbReference type="Proteomes" id="UP000831460">
    <property type="component" value="Chromosome"/>
</dbReference>